<accession>A0A8H6JLG0</accession>
<keyword evidence="2" id="KW-1185">Reference proteome</keyword>
<comment type="caution">
    <text evidence="1">The sequence shown here is derived from an EMBL/GenBank/DDBJ whole genome shotgun (WGS) entry which is preliminary data.</text>
</comment>
<dbReference type="AlphaFoldDB" id="A0A8H6JLG0"/>
<evidence type="ECO:0000313" key="1">
    <source>
        <dbReference type="EMBL" id="KAF6815008.1"/>
    </source>
</evidence>
<reference evidence="1" key="1">
    <citation type="journal article" date="2020" name="Phytopathology">
        <title>Genome Sequence Resources of Colletotrichum truncatum, C. plurivorum, C. musicola, and C. sojae: Four Species Pathogenic to Soybean (Glycine max).</title>
        <authorList>
            <person name="Rogerio F."/>
            <person name="Boufleur T.R."/>
            <person name="Ciampi-Guillardi M."/>
            <person name="Sukno S.A."/>
            <person name="Thon M.R."/>
            <person name="Massola Junior N.S."/>
            <person name="Baroncelli R."/>
        </authorList>
    </citation>
    <scope>NUCLEOTIDE SEQUENCE</scope>
    <source>
        <strain evidence="1">LFN00145</strain>
    </source>
</reference>
<gene>
    <name evidence="1" type="ORF">CPLU01_14255</name>
</gene>
<sequence length="143" mass="16268">MAVVACYNYYPLPLLAGSILRKGLPGKRAFSIILDLEDAGRIAAEYVREFAKAEGRSALLKEPVIMKNPASLSYDVFTWLNTYATWFVTATPMVFNVRDIEGYLHWLWKEAFAIEMSHFADPESLAVIYTETYIQAFKEKDQG</sequence>
<protein>
    <submittedName>
        <fullName evidence="1">Uncharacterized protein</fullName>
    </submittedName>
</protein>
<name>A0A8H6JLG0_9PEZI</name>
<proteinExistence type="predicted"/>
<dbReference type="EMBL" id="WIGO01000367">
    <property type="protein sequence ID" value="KAF6815008.1"/>
    <property type="molecule type" value="Genomic_DNA"/>
</dbReference>
<organism evidence="1 2">
    <name type="scientific">Colletotrichum plurivorum</name>
    <dbReference type="NCBI Taxonomy" id="2175906"/>
    <lineage>
        <taxon>Eukaryota</taxon>
        <taxon>Fungi</taxon>
        <taxon>Dikarya</taxon>
        <taxon>Ascomycota</taxon>
        <taxon>Pezizomycotina</taxon>
        <taxon>Sordariomycetes</taxon>
        <taxon>Hypocreomycetidae</taxon>
        <taxon>Glomerellales</taxon>
        <taxon>Glomerellaceae</taxon>
        <taxon>Colletotrichum</taxon>
        <taxon>Colletotrichum orchidearum species complex</taxon>
    </lineage>
</organism>
<evidence type="ECO:0000313" key="2">
    <source>
        <dbReference type="Proteomes" id="UP000654918"/>
    </source>
</evidence>
<dbReference type="Proteomes" id="UP000654918">
    <property type="component" value="Unassembled WGS sequence"/>
</dbReference>